<dbReference type="EMBL" id="JBJQOH010000004">
    <property type="protein sequence ID" value="KAL3690540.1"/>
    <property type="molecule type" value="Genomic_DNA"/>
</dbReference>
<dbReference type="Proteomes" id="UP001633002">
    <property type="component" value="Unassembled WGS sequence"/>
</dbReference>
<organism evidence="1 2">
    <name type="scientific">Riccia sorocarpa</name>
    <dbReference type="NCBI Taxonomy" id="122646"/>
    <lineage>
        <taxon>Eukaryota</taxon>
        <taxon>Viridiplantae</taxon>
        <taxon>Streptophyta</taxon>
        <taxon>Embryophyta</taxon>
        <taxon>Marchantiophyta</taxon>
        <taxon>Marchantiopsida</taxon>
        <taxon>Marchantiidae</taxon>
        <taxon>Marchantiales</taxon>
        <taxon>Ricciaceae</taxon>
        <taxon>Riccia</taxon>
    </lineage>
</organism>
<dbReference type="AlphaFoldDB" id="A0ABD3HG27"/>
<reference evidence="1 2" key="1">
    <citation type="submission" date="2024-09" db="EMBL/GenBank/DDBJ databases">
        <title>Chromosome-scale assembly of Riccia sorocarpa.</title>
        <authorList>
            <person name="Paukszto L."/>
        </authorList>
    </citation>
    <scope>NUCLEOTIDE SEQUENCE [LARGE SCALE GENOMIC DNA]</scope>
    <source>
        <strain evidence="1">LP-2024</strain>
        <tissue evidence="1">Aerial parts of the thallus</tissue>
    </source>
</reference>
<evidence type="ECO:0000313" key="2">
    <source>
        <dbReference type="Proteomes" id="UP001633002"/>
    </source>
</evidence>
<keyword evidence="2" id="KW-1185">Reference proteome</keyword>
<evidence type="ECO:0000313" key="1">
    <source>
        <dbReference type="EMBL" id="KAL3690540.1"/>
    </source>
</evidence>
<sequence length="497" mass="55959">MSRTVQLFQMVRPDTDPVSMGLIGFKNGDTLASLRSKLETTCVFSSFQFWDARVSSPLHPKLESIIFVEKCEGKVFLFETAEFPSTSKRDSSASVVTGFDTVDATDPNTRSSTPELTVGSALVSVSCETTLPGEVENYGGKLLLQSRRMSKHAVEIWRDQVEKLIKLVQKCLKLLEDREDAQQERTLGTRLYLEVVADYIDIFYSTKLDLFSRVVNCAKVSFFFRLWRLWLLRDNHTVSGVIETLSEKNMVSIECWYDVQMSCHMVVLLCVLFRDKFSGLKVLLHLLGSDCCEHFFSRVGGMSGYERNYGFGDLIDCASGLNRLASMEYGEENIHFGRSHAKQQTIWGKLHLLLASETEPDLSDFNRLQTGAEVIEALKKGFDEAQNLLIQLNMAPHAGVRNQAWWKTPWIIERELRLFERGSETSAVPMDTECDEVGGDDADLSGPVDLWDLSTDVQGQGSDGDLQSPCRTTQHSLILYPKCTPARLLPVAFASRH</sequence>
<proteinExistence type="predicted"/>
<gene>
    <name evidence="1" type="ORF">R1sor_016849</name>
</gene>
<name>A0ABD3HG27_9MARC</name>
<protein>
    <submittedName>
        <fullName evidence="1">Uncharacterized protein</fullName>
    </submittedName>
</protein>
<accession>A0ABD3HG27</accession>
<comment type="caution">
    <text evidence="1">The sequence shown here is derived from an EMBL/GenBank/DDBJ whole genome shotgun (WGS) entry which is preliminary data.</text>
</comment>